<feature type="region of interest" description="Disordered" evidence="3">
    <location>
        <begin position="137"/>
        <end position="168"/>
    </location>
</feature>
<keyword evidence="8" id="KW-1185">Reference proteome</keyword>
<evidence type="ECO:0000256" key="2">
    <source>
        <dbReference type="ARBA" id="ARBA00023134"/>
    </source>
</evidence>
<dbReference type="SUPFAM" id="SSF52540">
    <property type="entry name" value="P-loop containing nucleoside triphosphate hydrolases"/>
    <property type="match status" value="1"/>
</dbReference>
<dbReference type="EMBL" id="CABHNW010000022">
    <property type="protein sequence ID" value="VUX32647.1"/>
    <property type="molecule type" value="Genomic_DNA"/>
</dbReference>
<dbReference type="NCBIfam" id="TIGR03918">
    <property type="entry name" value="GTP_HydF"/>
    <property type="match status" value="1"/>
</dbReference>
<dbReference type="AlphaFoldDB" id="A0A564VK67"/>
<evidence type="ECO:0000313" key="7">
    <source>
        <dbReference type="EMBL" id="VUX32647.1"/>
    </source>
</evidence>
<evidence type="ECO:0000313" key="8">
    <source>
        <dbReference type="Proteomes" id="UP000408482"/>
    </source>
</evidence>
<dbReference type="InterPro" id="IPR040644">
    <property type="entry name" value="HydF_tetramer"/>
</dbReference>
<dbReference type="Gene3D" id="3.40.50.11410">
    <property type="match status" value="1"/>
</dbReference>
<dbReference type="Gene3D" id="3.40.50.300">
    <property type="entry name" value="P-loop containing nucleotide triphosphate hydrolases"/>
    <property type="match status" value="1"/>
</dbReference>
<proteinExistence type="predicted"/>
<keyword evidence="7" id="KW-0378">Hydrolase</keyword>
<feature type="domain" description="Hydrogen maturase F dimerization" evidence="5">
    <location>
        <begin position="205"/>
        <end position="303"/>
    </location>
</feature>
<evidence type="ECO:0000259" key="4">
    <source>
        <dbReference type="Pfam" id="PF01926"/>
    </source>
</evidence>
<dbReference type="Gene3D" id="3.40.50.11420">
    <property type="match status" value="1"/>
</dbReference>
<dbReference type="InterPro" id="IPR023873">
    <property type="entry name" value="FeFe-hyd_GTPase_HydF"/>
</dbReference>
<name>A0A564VK67_9FIRM</name>
<feature type="domain" description="G" evidence="4">
    <location>
        <begin position="14"/>
        <end position="128"/>
    </location>
</feature>
<feature type="domain" description="Hydrogen maturase F tetramerization" evidence="6">
    <location>
        <begin position="307"/>
        <end position="423"/>
    </location>
</feature>
<dbReference type="GO" id="GO:0030488">
    <property type="term" value="P:tRNA methylation"/>
    <property type="evidence" value="ECO:0007669"/>
    <property type="project" value="TreeGrafter"/>
</dbReference>
<dbReference type="InterPro" id="IPR041606">
    <property type="entry name" value="HydF_dimer"/>
</dbReference>
<sequence length="433" mass="48040">MGMNETPSADRVHIGFFGRRNTGKSSIVNKVTGQELAVVSDVKGTTTDPVSKAMELLPMGPVVIIDTPGIDDEGHLGELRVRKAKQVLNRVDVAVLVVDATVGKTSVDEELIHIFKEKEIPYLVVYNKADLLKTKDGNRLSSDNNLNRNTHAGAVKESSVSQKQDHENQNTEQFIYASAATGQNIYELKEKIASLAVTDELKLRLVGDLLEPSDFAILVVPIDKAAPKGRLILPQQQTIRDVLEAGAAAIVIKEDELSNTLETLGKKPKLVITDSQVFARVSEETPEDIWLTSFSILFARFKGNLKTAAAGAAALDRLKDGDKILISEGCTHHRQCDDIGTVKLPRWIRNYTGKELEFEYSSGRDFPEDVTKYSLIVHCGGCMLNEREMRYRQKCALDQEIPITNYGIAIAYMQGILKRCVEMFPDVRKELEQ</sequence>
<dbReference type="NCBIfam" id="TIGR00231">
    <property type="entry name" value="small_GTP"/>
    <property type="match status" value="1"/>
</dbReference>
<accession>A0A564VK67</accession>
<keyword evidence="2" id="KW-0342">GTP-binding</keyword>
<dbReference type="Pfam" id="PF01926">
    <property type="entry name" value="MMR_HSR1"/>
    <property type="match status" value="1"/>
</dbReference>
<reference evidence="7 8" key="1">
    <citation type="submission" date="2019-07" db="EMBL/GenBank/DDBJ databases">
        <authorList>
            <person name="Hibberd C M."/>
            <person name="Gehrig L. J."/>
            <person name="Chang H.-W."/>
            <person name="Venkatesh S."/>
        </authorList>
    </citation>
    <scope>NUCLEOTIDE SEQUENCE [LARGE SCALE GENOMIC DNA]</scope>
    <source>
        <strain evidence="7">Blautia_luti_SSTS_Bg7063</strain>
    </source>
</reference>
<dbReference type="GO" id="GO:0016787">
    <property type="term" value="F:hydrolase activity"/>
    <property type="evidence" value="ECO:0007669"/>
    <property type="project" value="UniProtKB-KW"/>
</dbReference>
<dbReference type="GO" id="GO:0005525">
    <property type="term" value="F:GTP binding"/>
    <property type="evidence" value="ECO:0007669"/>
    <property type="project" value="UniProtKB-KW"/>
</dbReference>
<evidence type="ECO:0000259" key="6">
    <source>
        <dbReference type="Pfam" id="PF18133"/>
    </source>
</evidence>
<dbReference type="InterPro" id="IPR027417">
    <property type="entry name" value="P-loop_NTPase"/>
</dbReference>
<dbReference type="GO" id="GO:0005737">
    <property type="term" value="C:cytoplasm"/>
    <property type="evidence" value="ECO:0007669"/>
    <property type="project" value="TreeGrafter"/>
</dbReference>
<organism evidence="7 8">
    <name type="scientific">Blautia luti</name>
    <dbReference type="NCBI Taxonomy" id="89014"/>
    <lineage>
        <taxon>Bacteria</taxon>
        <taxon>Bacillati</taxon>
        <taxon>Bacillota</taxon>
        <taxon>Clostridia</taxon>
        <taxon>Lachnospirales</taxon>
        <taxon>Lachnospiraceae</taxon>
        <taxon>Blautia</taxon>
    </lineage>
</organism>
<evidence type="ECO:0000256" key="3">
    <source>
        <dbReference type="SAM" id="MobiDB-lite"/>
    </source>
</evidence>
<dbReference type="RefSeq" id="WP_144092829.1">
    <property type="nucleotide sequence ID" value="NZ_CABHMX010000030.1"/>
</dbReference>
<dbReference type="InterPro" id="IPR005225">
    <property type="entry name" value="Small_GTP-bd"/>
</dbReference>
<gene>
    <name evidence="7" type="primary">mnmE_2</name>
    <name evidence="7" type="ORF">RSSSTS7063_02463</name>
</gene>
<dbReference type="PANTHER" id="PTHR42714">
    <property type="entry name" value="TRNA MODIFICATION GTPASE GTPBP3"/>
    <property type="match status" value="1"/>
</dbReference>
<dbReference type="Pfam" id="PF18133">
    <property type="entry name" value="HydF_tetramer"/>
    <property type="match status" value="1"/>
</dbReference>
<dbReference type="EC" id="3.6.-.-" evidence="7"/>
<feature type="compositionally biased region" description="Low complexity" evidence="3">
    <location>
        <begin position="139"/>
        <end position="149"/>
    </location>
</feature>
<evidence type="ECO:0000256" key="1">
    <source>
        <dbReference type="ARBA" id="ARBA00022741"/>
    </source>
</evidence>
<keyword evidence="1" id="KW-0547">Nucleotide-binding</keyword>
<protein>
    <submittedName>
        <fullName evidence="7">tRNA modification GTPase MnmE</fullName>
        <ecNumber evidence="7">3.6.-.-</ecNumber>
    </submittedName>
</protein>
<dbReference type="Proteomes" id="UP000408482">
    <property type="component" value="Unassembled WGS sequence"/>
</dbReference>
<dbReference type="GO" id="GO:0002098">
    <property type="term" value="P:tRNA wobble uridine modification"/>
    <property type="evidence" value="ECO:0007669"/>
    <property type="project" value="TreeGrafter"/>
</dbReference>
<dbReference type="Pfam" id="PF18128">
    <property type="entry name" value="HydF_dimer"/>
    <property type="match status" value="1"/>
</dbReference>
<dbReference type="CDD" id="cd00880">
    <property type="entry name" value="Era_like"/>
    <property type="match status" value="1"/>
</dbReference>
<dbReference type="PANTHER" id="PTHR42714:SF6">
    <property type="entry name" value="TRANSLATION INITIATION FACTOR IF-2"/>
    <property type="match status" value="1"/>
</dbReference>
<evidence type="ECO:0000259" key="5">
    <source>
        <dbReference type="Pfam" id="PF18128"/>
    </source>
</evidence>
<dbReference type="InterPro" id="IPR006073">
    <property type="entry name" value="GTP-bd"/>
</dbReference>